<accession>A0ABR2VYP1</accession>
<reference evidence="2 3" key="1">
    <citation type="submission" date="2023-04" db="EMBL/GenBank/DDBJ databases">
        <title>Genome of Basidiobolus ranarum AG-B5.</title>
        <authorList>
            <person name="Stajich J.E."/>
            <person name="Carter-House D."/>
            <person name="Gryganskyi A."/>
        </authorList>
    </citation>
    <scope>NUCLEOTIDE SEQUENCE [LARGE SCALE GENOMIC DNA]</scope>
    <source>
        <strain evidence="2 3">AG-B5</strain>
    </source>
</reference>
<evidence type="ECO:0000313" key="3">
    <source>
        <dbReference type="Proteomes" id="UP001479436"/>
    </source>
</evidence>
<keyword evidence="3" id="KW-1185">Reference proteome</keyword>
<name>A0ABR2VYP1_9FUNG</name>
<comment type="caution">
    <text evidence="2">The sequence shown here is derived from an EMBL/GenBank/DDBJ whole genome shotgun (WGS) entry which is preliminary data.</text>
</comment>
<feature type="region of interest" description="Disordered" evidence="1">
    <location>
        <begin position="1"/>
        <end position="20"/>
    </location>
</feature>
<gene>
    <name evidence="2" type="ORF">K7432_008370</name>
</gene>
<evidence type="ECO:0000313" key="2">
    <source>
        <dbReference type="EMBL" id="KAK9710521.1"/>
    </source>
</evidence>
<sequence length="84" mass="9148">MQSSTFPSESRQSSSCRRPRRVSFDLSKNSVTYLPSNKVIKNHLKAQEQGLGSHCSSKFLILGEHCIPSADSCPAKPALKVGSN</sequence>
<dbReference type="EMBL" id="JASJQH010007336">
    <property type="protein sequence ID" value="KAK9710521.1"/>
    <property type="molecule type" value="Genomic_DNA"/>
</dbReference>
<organism evidence="2 3">
    <name type="scientific">Basidiobolus ranarum</name>
    <dbReference type="NCBI Taxonomy" id="34480"/>
    <lineage>
        <taxon>Eukaryota</taxon>
        <taxon>Fungi</taxon>
        <taxon>Fungi incertae sedis</taxon>
        <taxon>Zoopagomycota</taxon>
        <taxon>Entomophthoromycotina</taxon>
        <taxon>Basidiobolomycetes</taxon>
        <taxon>Basidiobolales</taxon>
        <taxon>Basidiobolaceae</taxon>
        <taxon>Basidiobolus</taxon>
    </lineage>
</organism>
<dbReference type="Proteomes" id="UP001479436">
    <property type="component" value="Unassembled WGS sequence"/>
</dbReference>
<evidence type="ECO:0000256" key="1">
    <source>
        <dbReference type="SAM" id="MobiDB-lite"/>
    </source>
</evidence>
<protein>
    <submittedName>
        <fullName evidence="2">Uncharacterized protein</fullName>
    </submittedName>
</protein>
<proteinExistence type="predicted"/>